<sequence>MLDLEKKFEIGSLRWVGQTYNSFFPDKTVIAGKSLESISEAIGMPCYKLGRISQNNVFVAHDSLDIFYVYVNPSYSAYRRAFAKVVGSVAAGYHVDHVLSKNLAIHFGYNYVLLCMIPGRVNKRHGYYEKIKINLIEDVPDVCYPDDRIYHKILSRNPTARNKREDLLNGYAPENIIKYGLTLKQKGLWNVAFGFDVADMFSIVRKTSVINV</sequence>
<keyword evidence="2" id="KW-1185">Reference proteome</keyword>
<evidence type="ECO:0000313" key="1">
    <source>
        <dbReference type="EMBL" id="UOQ50701.1"/>
    </source>
</evidence>
<evidence type="ECO:0000313" key="2">
    <source>
        <dbReference type="Proteomes" id="UP000831785"/>
    </source>
</evidence>
<organism evidence="1 2">
    <name type="scientific">Hymenobacter cellulosivorans</name>
    <dbReference type="NCBI Taxonomy" id="2932249"/>
    <lineage>
        <taxon>Bacteria</taxon>
        <taxon>Pseudomonadati</taxon>
        <taxon>Bacteroidota</taxon>
        <taxon>Cytophagia</taxon>
        <taxon>Cytophagales</taxon>
        <taxon>Hymenobacteraceae</taxon>
        <taxon>Hymenobacter</taxon>
    </lineage>
</organism>
<dbReference type="EMBL" id="CP095049">
    <property type="protein sequence ID" value="UOQ50701.1"/>
    <property type="molecule type" value="Genomic_DNA"/>
</dbReference>
<dbReference type="RefSeq" id="WP_244713456.1">
    <property type="nucleotide sequence ID" value="NZ_CP095049.1"/>
</dbReference>
<gene>
    <name evidence="1" type="ORF">MUN80_13120</name>
</gene>
<proteinExistence type="predicted"/>
<dbReference type="Proteomes" id="UP000831785">
    <property type="component" value="Chromosome"/>
</dbReference>
<accession>A0ABY4F393</accession>
<protein>
    <submittedName>
        <fullName evidence="1">Uncharacterized protein</fullName>
    </submittedName>
</protein>
<reference evidence="1 2" key="1">
    <citation type="submission" date="2022-04" db="EMBL/GenBank/DDBJ databases">
        <title>Hymenobacter sp. isolated from the air.</title>
        <authorList>
            <person name="Won M."/>
            <person name="Lee C.-M."/>
            <person name="Woen H.-Y."/>
            <person name="Kwon S.-W."/>
        </authorList>
    </citation>
    <scope>NUCLEOTIDE SEQUENCE [LARGE SCALE GENOMIC DNA]</scope>
    <source>
        <strain evidence="2">5116 S-27</strain>
    </source>
</reference>
<name>A0ABY4F393_9BACT</name>